<dbReference type="InterPro" id="IPR011993">
    <property type="entry name" value="PH-like_dom_sf"/>
</dbReference>
<dbReference type="PANTHER" id="PTHR12752:SF2">
    <property type="entry name" value="PDZ AND PLECKSTRIN HOMOLOGY DOMAINS 1"/>
    <property type="match status" value="1"/>
</dbReference>
<feature type="domain" description="PH" evidence="2">
    <location>
        <begin position="980"/>
        <end position="1082"/>
    </location>
</feature>
<evidence type="ECO:0000256" key="1">
    <source>
        <dbReference type="SAM" id="MobiDB-lite"/>
    </source>
</evidence>
<feature type="domain" description="PH" evidence="2">
    <location>
        <begin position="1107"/>
        <end position="1204"/>
    </location>
</feature>
<feature type="compositionally biased region" description="Polar residues" evidence="1">
    <location>
        <begin position="275"/>
        <end position="284"/>
    </location>
</feature>
<evidence type="ECO:0000259" key="2">
    <source>
        <dbReference type="PROSITE" id="PS50003"/>
    </source>
</evidence>
<feature type="region of interest" description="Disordered" evidence="1">
    <location>
        <begin position="64"/>
        <end position="114"/>
    </location>
</feature>
<feature type="compositionally biased region" description="Polar residues" evidence="1">
    <location>
        <begin position="98"/>
        <end position="109"/>
    </location>
</feature>
<dbReference type="InterPro" id="IPR001478">
    <property type="entry name" value="PDZ"/>
</dbReference>
<evidence type="ECO:0000313" key="5">
    <source>
        <dbReference type="Proteomes" id="UP000007635"/>
    </source>
</evidence>
<feature type="compositionally biased region" description="Polar residues" evidence="1">
    <location>
        <begin position="213"/>
        <end position="234"/>
    </location>
</feature>
<dbReference type="SUPFAM" id="SSF50729">
    <property type="entry name" value="PH domain-like"/>
    <property type="match status" value="2"/>
</dbReference>
<feature type="region of interest" description="Disordered" evidence="1">
    <location>
        <begin position="780"/>
        <end position="840"/>
    </location>
</feature>
<dbReference type="KEGG" id="gat:120831835"/>
<dbReference type="SMART" id="SM00233">
    <property type="entry name" value="PH"/>
    <property type="match status" value="2"/>
</dbReference>
<evidence type="ECO:0008006" key="6">
    <source>
        <dbReference type="Google" id="ProtNLM"/>
    </source>
</evidence>
<feature type="domain" description="PDZ" evidence="3">
    <location>
        <begin position="893"/>
        <end position="968"/>
    </location>
</feature>
<dbReference type="Pfam" id="PF00595">
    <property type="entry name" value="PDZ"/>
    <property type="match status" value="1"/>
</dbReference>
<sequence length="1226" mass="137817">MKGFEKKSDLRRSHTVCCTSSFSVLCEHSGSVSAQGVSACGVQKQNKTNTVSCRKDNVEMGETDLLRKENVLSGSEDEEKYDSASPKDKRAKRDHHGNSFSKQRSIYTKTTEEKEKGVRTLSVNDAEDFLPNIIVQQSRVPSCEDATHSPALVTNIMNIAMKCNRSHGKYEIQESFQLNTSGNKTSYVLINEKGDCADVFFKSKCEPLLPKNTSCEQSSQHVTNHNGDQSSNYRFTFGDVSEHTESHRDSKYVRPSSAWDNTQYSQCCRDHKQTPTDSMWTNHPSRPRPPSNITSQGERKNFDKSIRSGQFADLRNNTLEELTHCLDSCKIAAQSPADKKQMEFHANITNNEESQWQFSLEAGETAQLAPCFQRLSESASSEPMLMRPFLSRSNLRDFINCQKEKSWIRNNGIVTEEHRARLSPNTRHQTYPGMSEGPGSMQEDPLSRCTKSFPSLVTRSQFLQTERLGRIPLDTDEFSAFGIENYNFPQTKAQSRRASEVLNSGDGKQFILSPFCMTSSEDTPEFMVNDRCRRPISYPPQELRQQDAGIEQSLPMDVGSQDYIDQSEVTDSDFGKDMEEVEFHSPELLTGKLSQRALTIEVTPPSCRGSVEQILKRHPATSLLKDEVESESQKDLVSVSPKHSKSSVTVHVNALKQTSLPMHSRSSPGSFMETPGTTDLGVPCMFPLQEGKFFSITTMAVAEIESKPFGEKTGNISHSLPLMTEPSNDEQLNAARRTIHDSDQPAVTASCPANCSSDAKINVTKQLSKTTGADEHIVSGSSLEAKEHQKPMVHRDPDSSGSDHWVRRRKLFKESKERSSAGGSSMTSDITQESVSEGSHSMEMAIQDDKDRGFYTETFHSSPWIYQGDDADSVSIPPNPKTKTRAVSIRERTVKISRGEGEYPWGFRIQFCKPIVVTEVDTNGAAEEAGLMVGDLVLTVNGTDVTSNSHSEATDLARQGPDVLTLTIGSDIARGPNTPRPACRGYLHKQTHSGLFKGWRRRWFVLTHDCCLFYYRHKRDECKKRALFAVKLEGAEVGPDISLGKPFVFKCRPQSSNRVYFLCATSSQERKRWLEAMEKAIHPITQNHVWVDVTRHNSNLPPLAVKTPECLGLLHKMDKNKEVWVQHYCVLKDGCLYFYSGIRATHAHGGIYLQGYMVREHSYGSKKSTIELRPPTDELNVFHLCAENPHENKRWIIAINASIMRWQPSRSAFRGFMNRPSEETRM</sequence>
<keyword evidence="5" id="KW-1185">Reference proteome</keyword>
<dbReference type="SUPFAM" id="SSF50156">
    <property type="entry name" value="PDZ domain-like"/>
    <property type="match status" value="1"/>
</dbReference>
<dbReference type="GeneID" id="120831835"/>
<dbReference type="AlphaFoldDB" id="A0AAQ4QPK7"/>
<dbReference type="CTD" id="69239"/>
<accession>A0AAQ4QPK7</accession>
<reference evidence="4" key="3">
    <citation type="submission" date="2025-09" db="UniProtKB">
        <authorList>
            <consortium name="Ensembl"/>
        </authorList>
    </citation>
    <scope>IDENTIFICATION</scope>
</reference>
<dbReference type="InterPro" id="IPR001849">
    <property type="entry name" value="PH_domain"/>
</dbReference>
<feature type="region of interest" description="Disordered" evidence="1">
    <location>
        <begin position="273"/>
        <end position="302"/>
    </location>
</feature>
<feature type="compositionally biased region" description="Basic and acidic residues" evidence="1">
    <location>
        <begin position="784"/>
        <end position="798"/>
    </location>
</feature>
<dbReference type="Ensembl" id="ENSGACT00000076679.1">
    <property type="protein sequence ID" value="ENSGACP00000052031.1"/>
    <property type="gene ID" value="ENSGACG00000018388.2"/>
</dbReference>
<dbReference type="InterPro" id="IPR036034">
    <property type="entry name" value="PDZ_sf"/>
</dbReference>
<dbReference type="PROSITE" id="PS50003">
    <property type="entry name" value="PH_DOMAIN"/>
    <property type="match status" value="2"/>
</dbReference>
<dbReference type="Proteomes" id="UP000007635">
    <property type="component" value="Chromosome XIV"/>
</dbReference>
<reference evidence="4" key="2">
    <citation type="submission" date="2025-08" db="UniProtKB">
        <authorList>
            <consortium name="Ensembl"/>
        </authorList>
    </citation>
    <scope>IDENTIFICATION</scope>
</reference>
<feature type="compositionally biased region" description="Polar residues" evidence="1">
    <location>
        <begin position="821"/>
        <end position="839"/>
    </location>
</feature>
<dbReference type="Gene3D" id="2.30.42.10">
    <property type="match status" value="1"/>
</dbReference>
<organism evidence="4 5">
    <name type="scientific">Gasterosteus aculeatus aculeatus</name>
    <name type="common">three-spined stickleback</name>
    <dbReference type="NCBI Taxonomy" id="481459"/>
    <lineage>
        <taxon>Eukaryota</taxon>
        <taxon>Metazoa</taxon>
        <taxon>Chordata</taxon>
        <taxon>Craniata</taxon>
        <taxon>Vertebrata</taxon>
        <taxon>Euteleostomi</taxon>
        <taxon>Actinopterygii</taxon>
        <taxon>Neopterygii</taxon>
        <taxon>Teleostei</taxon>
        <taxon>Neoteleostei</taxon>
        <taxon>Acanthomorphata</taxon>
        <taxon>Eupercaria</taxon>
        <taxon>Perciformes</taxon>
        <taxon>Cottioidei</taxon>
        <taxon>Gasterosteales</taxon>
        <taxon>Gasterosteidae</taxon>
        <taxon>Gasterosteus</taxon>
    </lineage>
</organism>
<evidence type="ECO:0000313" key="4">
    <source>
        <dbReference type="Ensembl" id="ENSGACP00000052031.1"/>
    </source>
</evidence>
<dbReference type="Gene3D" id="2.30.29.30">
    <property type="entry name" value="Pleckstrin-homology domain (PH domain)/Phosphotyrosine-binding domain (PTB)"/>
    <property type="match status" value="2"/>
</dbReference>
<proteinExistence type="predicted"/>
<feature type="region of interest" description="Disordered" evidence="1">
    <location>
        <begin position="213"/>
        <end position="235"/>
    </location>
</feature>
<dbReference type="PROSITE" id="PS50106">
    <property type="entry name" value="PDZ"/>
    <property type="match status" value="1"/>
</dbReference>
<protein>
    <recommendedName>
        <fullName evidence="6">PDZ and pleckstrin homology domains 1</fullName>
    </recommendedName>
</protein>
<dbReference type="Pfam" id="PF00169">
    <property type="entry name" value="PH"/>
    <property type="match status" value="2"/>
</dbReference>
<reference evidence="4 5" key="1">
    <citation type="journal article" date="2021" name="G3 (Bethesda)">
        <title>Improved contiguity of the threespine stickleback genome using long-read sequencing.</title>
        <authorList>
            <person name="Nath S."/>
            <person name="Shaw D.E."/>
            <person name="White M.A."/>
        </authorList>
    </citation>
    <scope>NUCLEOTIDE SEQUENCE [LARGE SCALE GENOMIC DNA]</scope>
    <source>
        <strain evidence="4 5">Lake Benthic</strain>
    </source>
</reference>
<dbReference type="GeneTree" id="ENSGT00530000064469"/>
<name>A0AAQ4QPK7_GASAC</name>
<dbReference type="PANTHER" id="PTHR12752">
    <property type="entry name" value="PHOSPHOINOSITOL 3-PHOSPHATE-BINDING PROTEIN"/>
    <property type="match status" value="1"/>
</dbReference>
<dbReference type="SMART" id="SM00228">
    <property type="entry name" value="PDZ"/>
    <property type="match status" value="1"/>
</dbReference>
<evidence type="ECO:0000259" key="3">
    <source>
        <dbReference type="PROSITE" id="PS50106"/>
    </source>
</evidence>
<dbReference type="RefSeq" id="XP_040053555.1">
    <property type="nucleotide sequence ID" value="XM_040197621.1"/>
</dbReference>